<dbReference type="Proteomes" id="UP001154114">
    <property type="component" value="Chromosome 5"/>
</dbReference>
<evidence type="ECO:0000313" key="2">
    <source>
        <dbReference type="Proteomes" id="UP001154114"/>
    </source>
</evidence>
<protein>
    <submittedName>
        <fullName evidence="1">Uncharacterized protein</fullName>
    </submittedName>
</protein>
<organism evidence="1 2">
    <name type="scientific">Chrysodeixis includens</name>
    <name type="common">Soybean looper</name>
    <name type="synonym">Pseudoplusia includens</name>
    <dbReference type="NCBI Taxonomy" id="689277"/>
    <lineage>
        <taxon>Eukaryota</taxon>
        <taxon>Metazoa</taxon>
        <taxon>Ecdysozoa</taxon>
        <taxon>Arthropoda</taxon>
        <taxon>Hexapoda</taxon>
        <taxon>Insecta</taxon>
        <taxon>Pterygota</taxon>
        <taxon>Neoptera</taxon>
        <taxon>Endopterygota</taxon>
        <taxon>Lepidoptera</taxon>
        <taxon>Glossata</taxon>
        <taxon>Ditrysia</taxon>
        <taxon>Noctuoidea</taxon>
        <taxon>Noctuidae</taxon>
        <taxon>Plusiinae</taxon>
        <taxon>Chrysodeixis</taxon>
    </lineage>
</organism>
<dbReference type="AlphaFoldDB" id="A0A9N8KQP7"/>
<proteinExistence type="predicted"/>
<sequence>MGCGAGGAVAARVAAESLPEPMCTGRACLSRSYQILSWSSSTAHTARLYFVSRPSVVNKAAILLLFRVPGSSTHIVYMARSGPRGACSTQLSSRVRTPLVRYTCQGRHAARAHKQNINSFPDEELISPPTGHGDNQILDGLSKFKLASIDLLEKCSRQWSVCVYPAAGRKSRLTPAHLAAHRCDDCQHSTICAGRRARYQPSGTYKETLSVFTFRRALLTLLPDNTSTQQQRKWIPQTLRSRKRLK</sequence>
<gene>
    <name evidence="1" type="ORF">CINC_LOCUS10896</name>
</gene>
<dbReference type="EMBL" id="LR824008">
    <property type="protein sequence ID" value="CAD0196606.1"/>
    <property type="molecule type" value="Genomic_DNA"/>
</dbReference>
<reference evidence="1" key="1">
    <citation type="submission" date="2021-12" db="EMBL/GenBank/DDBJ databases">
        <authorList>
            <person name="King R."/>
        </authorList>
    </citation>
    <scope>NUCLEOTIDE SEQUENCE</scope>
</reference>
<evidence type="ECO:0000313" key="1">
    <source>
        <dbReference type="EMBL" id="CAD0196606.1"/>
    </source>
</evidence>
<accession>A0A9N8KQP7</accession>
<name>A0A9N8KQP7_CHRIL</name>
<keyword evidence="2" id="KW-1185">Reference proteome</keyword>